<protein>
    <submittedName>
        <fullName evidence="1">Uncharacterized protein</fullName>
    </submittedName>
</protein>
<dbReference type="AlphaFoldDB" id="A0A0A0D577"/>
<dbReference type="Proteomes" id="UP000029995">
    <property type="component" value="Unassembled WGS sequence"/>
</dbReference>
<organism evidence="1 2">
    <name type="scientific">Inquilinus limosus MP06</name>
    <dbReference type="NCBI Taxonomy" id="1398085"/>
    <lineage>
        <taxon>Bacteria</taxon>
        <taxon>Pseudomonadati</taxon>
        <taxon>Pseudomonadota</taxon>
        <taxon>Alphaproteobacteria</taxon>
        <taxon>Rhodospirillales</taxon>
        <taxon>Rhodospirillaceae</taxon>
        <taxon>Inquilinus</taxon>
    </lineage>
</organism>
<comment type="caution">
    <text evidence="1">The sequence shown here is derived from an EMBL/GenBank/DDBJ whole genome shotgun (WGS) entry which is preliminary data.</text>
</comment>
<sequence>MWLGAAPASAQFDIHFFAVWCAHDDEIAAGDRAALDQAGLDFARRIVDGDLDGAFSQLTPEAAHAMGRDGFASALRSIVSLVSPFQDPVIRRTLLLTGAEKGGGAMPCGTFDPAEGKVTVRYGKAAKQGYAVIEGKSGHQRWTFVLWMIAGPDWRVAHFQAALTTIAGRSVTDLLNAARIERDKGHAFTATLLYDWAGILADRGPNLQIALQSDIRKEAAASPLQRPQELQGPWPRTWTLGGQAFTIGELGLYDLDGQLFLKLVQEVGPWTGDSDADQRNRRLIQAFATAFPDYAAVFAGLAVFARDETGARIYRTIDRHS</sequence>
<reference evidence="1 2" key="1">
    <citation type="submission" date="2014-01" db="EMBL/GenBank/DDBJ databases">
        <title>Genome sequence determination for a cystic fibrosis isolate, Inquilinus limosus.</title>
        <authorList>
            <person name="Pino M."/>
            <person name="Di Conza J."/>
            <person name="Gutkind G."/>
        </authorList>
    </citation>
    <scope>NUCLEOTIDE SEQUENCE [LARGE SCALE GENOMIC DNA]</scope>
    <source>
        <strain evidence="1 2">MP06</strain>
    </source>
</reference>
<evidence type="ECO:0000313" key="2">
    <source>
        <dbReference type="Proteomes" id="UP000029995"/>
    </source>
</evidence>
<accession>A0A0A0D577</accession>
<proteinExistence type="predicted"/>
<name>A0A0A0D577_9PROT</name>
<evidence type="ECO:0000313" key="1">
    <source>
        <dbReference type="EMBL" id="KGM32217.1"/>
    </source>
</evidence>
<dbReference type="EMBL" id="JANX01000355">
    <property type="protein sequence ID" value="KGM32217.1"/>
    <property type="molecule type" value="Genomic_DNA"/>
</dbReference>
<gene>
    <name evidence="1" type="ORF">P409_22665</name>
</gene>